<name>A0A0C9ZQ14_9AGAM</name>
<keyword evidence="2" id="KW-1185">Reference proteome</keyword>
<dbReference type="AlphaFoldDB" id="A0A0C9ZQ14"/>
<sequence length="73" mass="8552">MTWIKSWNLPPQMSDVVVENLGACIPKKLHRRCSNYGKESEWPLSSAQYEEDTYSKSDFFLWRICGPICHLVM</sequence>
<dbReference type="EMBL" id="KN833693">
    <property type="protein sequence ID" value="KIK28194.1"/>
    <property type="molecule type" value="Genomic_DNA"/>
</dbReference>
<reference evidence="2" key="2">
    <citation type="submission" date="2015-01" db="EMBL/GenBank/DDBJ databases">
        <title>Evolutionary Origins and Diversification of the Mycorrhizal Mutualists.</title>
        <authorList>
            <consortium name="DOE Joint Genome Institute"/>
            <consortium name="Mycorrhizal Genomics Consortium"/>
            <person name="Kohler A."/>
            <person name="Kuo A."/>
            <person name="Nagy L.G."/>
            <person name="Floudas D."/>
            <person name="Copeland A."/>
            <person name="Barry K.W."/>
            <person name="Cichocki N."/>
            <person name="Veneault-Fourrey C."/>
            <person name="LaButti K."/>
            <person name="Lindquist E.A."/>
            <person name="Lipzen A."/>
            <person name="Lundell T."/>
            <person name="Morin E."/>
            <person name="Murat C."/>
            <person name="Riley R."/>
            <person name="Ohm R."/>
            <person name="Sun H."/>
            <person name="Tunlid A."/>
            <person name="Henrissat B."/>
            <person name="Grigoriev I.V."/>
            <person name="Hibbett D.S."/>
            <person name="Martin F."/>
        </authorList>
    </citation>
    <scope>NUCLEOTIDE SEQUENCE [LARGE SCALE GENOMIC DNA]</scope>
    <source>
        <strain evidence="2">441</strain>
    </source>
</reference>
<accession>A0A0C9ZQ14</accession>
<protein>
    <submittedName>
        <fullName evidence="1">Uncharacterized protein</fullName>
    </submittedName>
</protein>
<dbReference type="HOGENOM" id="CLU_2705810_0_0_1"/>
<evidence type="ECO:0000313" key="1">
    <source>
        <dbReference type="EMBL" id="KIK28194.1"/>
    </source>
</evidence>
<reference evidence="1 2" key="1">
    <citation type="submission" date="2014-04" db="EMBL/GenBank/DDBJ databases">
        <authorList>
            <consortium name="DOE Joint Genome Institute"/>
            <person name="Kuo A."/>
            <person name="Kohler A."/>
            <person name="Costa M.D."/>
            <person name="Nagy L.G."/>
            <person name="Floudas D."/>
            <person name="Copeland A."/>
            <person name="Barry K.W."/>
            <person name="Cichocki N."/>
            <person name="Veneault-Fourrey C."/>
            <person name="LaButti K."/>
            <person name="Lindquist E.A."/>
            <person name="Lipzen A."/>
            <person name="Lundell T."/>
            <person name="Morin E."/>
            <person name="Murat C."/>
            <person name="Sun H."/>
            <person name="Tunlid A."/>
            <person name="Henrissat B."/>
            <person name="Grigoriev I.V."/>
            <person name="Hibbett D.S."/>
            <person name="Martin F."/>
            <person name="Nordberg H.P."/>
            <person name="Cantor M.N."/>
            <person name="Hua S.X."/>
        </authorList>
    </citation>
    <scope>NUCLEOTIDE SEQUENCE [LARGE SCALE GENOMIC DNA]</scope>
    <source>
        <strain evidence="1 2">441</strain>
    </source>
</reference>
<gene>
    <name evidence="1" type="ORF">PISMIDRAFT_607117</name>
</gene>
<evidence type="ECO:0000313" key="2">
    <source>
        <dbReference type="Proteomes" id="UP000054018"/>
    </source>
</evidence>
<organism evidence="1 2">
    <name type="scientific">Pisolithus microcarpus 441</name>
    <dbReference type="NCBI Taxonomy" id="765257"/>
    <lineage>
        <taxon>Eukaryota</taxon>
        <taxon>Fungi</taxon>
        <taxon>Dikarya</taxon>
        <taxon>Basidiomycota</taxon>
        <taxon>Agaricomycotina</taxon>
        <taxon>Agaricomycetes</taxon>
        <taxon>Agaricomycetidae</taxon>
        <taxon>Boletales</taxon>
        <taxon>Sclerodermatineae</taxon>
        <taxon>Pisolithaceae</taxon>
        <taxon>Pisolithus</taxon>
    </lineage>
</organism>
<dbReference type="Proteomes" id="UP000054018">
    <property type="component" value="Unassembled WGS sequence"/>
</dbReference>
<proteinExistence type="predicted"/>